<accession>A0A7W7HYH5</accession>
<reference evidence="1 2" key="1">
    <citation type="submission" date="2020-08" db="EMBL/GenBank/DDBJ databases">
        <title>Sequencing the genomes of 1000 actinobacteria strains.</title>
        <authorList>
            <person name="Klenk H.-P."/>
        </authorList>
    </citation>
    <scope>NUCLEOTIDE SEQUENCE [LARGE SCALE GENOMIC DNA]</scope>
    <source>
        <strain evidence="1 2">DSM 43149</strain>
    </source>
</reference>
<comment type="caution">
    <text evidence="1">The sequence shown here is derived from an EMBL/GenBank/DDBJ whole genome shotgun (WGS) entry which is preliminary data.</text>
</comment>
<name>A0A7W7HYH5_9ACTN</name>
<gene>
    <name evidence="1" type="ORF">BJ971_003652</name>
</gene>
<evidence type="ECO:0000313" key="1">
    <source>
        <dbReference type="EMBL" id="MBB4763096.1"/>
    </source>
</evidence>
<protein>
    <submittedName>
        <fullName evidence="1">Uncharacterized protein</fullName>
    </submittedName>
</protein>
<organism evidence="1 2">
    <name type="scientific">Actinoplanes digitatis</name>
    <dbReference type="NCBI Taxonomy" id="1868"/>
    <lineage>
        <taxon>Bacteria</taxon>
        <taxon>Bacillati</taxon>
        <taxon>Actinomycetota</taxon>
        <taxon>Actinomycetes</taxon>
        <taxon>Micromonosporales</taxon>
        <taxon>Micromonosporaceae</taxon>
        <taxon>Actinoplanes</taxon>
    </lineage>
</organism>
<dbReference type="Proteomes" id="UP000578112">
    <property type="component" value="Unassembled WGS sequence"/>
</dbReference>
<proteinExistence type="predicted"/>
<evidence type="ECO:0000313" key="2">
    <source>
        <dbReference type="Proteomes" id="UP000578112"/>
    </source>
</evidence>
<dbReference type="AlphaFoldDB" id="A0A7W7HYH5"/>
<keyword evidence="2" id="KW-1185">Reference proteome</keyword>
<dbReference type="RefSeq" id="WP_203709577.1">
    <property type="nucleotide sequence ID" value="NZ_BOMK01000059.1"/>
</dbReference>
<dbReference type="EMBL" id="JACHNH010000001">
    <property type="protein sequence ID" value="MBB4763096.1"/>
    <property type="molecule type" value="Genomic_DNA"/>
</dbReference>
<sequence length="86" mass="8855">MTTHKDPVTTTGAAAVTSRPPLEFLAGQCTGGTCPAVYRRDAHSVVVQGYALTGNAAGVDLPDGEHLVEIPVDVLLAAADKIRNQG</sequence>